<feature type="region of interest" description="Disordered" evidence="1">
    <location>
        <begin position="492"/>
        <end position="518"/>
    </location>
</feature>
<proteinExistence type="predicted"/>
<organism evidence="2 3">
    <name type="scientific">Lasius niger</name>
    <name type="common">Black garden ant</name>
    <dbReference type="NCBI Taxonomy" id="67767"/>
    <lineage>
        <taxon>Eukaryota</taxon>
        <taxon>Metazoa</taxon>
        <taxon>Ecdysozoa</taxon>
        <taxon>Arthropoda</taxon>
        <taxon>Hexapoda</taxon>
        <taxon>Insecta</taxon>
        <taxon>Pterygota</taxon>
        <taxon>Neoptera</taxon>
        <taxon>Endopterygota</taxon>
        <taxon>Hymenoptera</taxon>
        <taxon>Apocrita</taxon>
        <taxon>Aculeata</taxon>
        <taxon>Formicoidea</taxon>
        <taxon>Formicidae</taxon>
        <taxon>Formicinae</taxon>
        <taxon>Lasius</taxon>
        <taxon>Lasius</taxon>
    </lineage>
</organism>
<dbReference type="EMBL" id="LBMM01007161">
    <property type="protein sequence ID" value="KMQ89981.1"/>
    <property type="molecule type" value="Genomic_DNA"/>
</dbReference>
<dbReference type="PaxDb" id="67767-A0A0J7KID2"/>
<dbReference type="SUPFAM" id="SSF88874">
    <property type="entry name" value="Receptor-binding domain of short tail fibre protein gp12"/>
    <property type="match status" value="1"/>
</dbReference>
<feature type="region of interest" description="Disordered" evidence="1">
    <location>
        <begin position="394"/>
        <end position="414"/>
    </location>
</feature>
<gene>
    <name evidence="2" type="ORF">RF55_10317</name>
</gene>
<evidence type="ECO:0000313" key="2">
    <source>
        <dbReference type="EMBL" id="KMQ89981.1"/>
    </source>
</evidence>
<feature type="compositionally biased region" description="Polar residues" evidence="1">
    <location>
        <begin position="968"/>
        <end position="978"/>
    </location>
</feature>
<dbReference type="AlphaFoldDB" id="A0A0J7KID2"/>
<keyword evidence="3" id="KW-1185">Reference proteome</keyword>
<comment type="caution">
    <text evidence="2">The sequence shown here is derived from an EMBL/GenBank/DDBJ whole genome shotgun (WGS) entry which is preliminary data.</text>
</comment>
<feature type="region of interest" description="Disordered" evidence="1">
    <location>
        <begin position="950"/>
        <end position="978"/>
    </location>
</feature>
<evidence type="ECO:0000256" key="1">
    <source>
        <dbReference type="SAM" id="MobiDB-lite"/>
    </source>
</evidence>
<dbReference type="Proteomes" id="UP000036403">
    <property type="component" value="Unassembled WGS sequence"/>
</dbReference>
<protein>
    <submittedName>
        <fullName evidence="2">Uncharacterized protein</fullName>
    </submittedName>
</protein>
<dbReference type="Gene3D" id="3.90.1340.10">
    <property type="entry name" value="Phage tail collar domain"/>
    <property type="match status" value="1"/>
</dbReference>
<evidence type="ECO:0000313" key="3">
    <source>
        <dbReference type="Proteomes" id="UP000036403"/>
    </source>
</evidence>
<accession>A0A0J7KID2</accession>
<name>A0A0J7KID2_LASNI</name>
<feature type="compositionally biased region" description="Polar residues" evidence="1">
    <location>
        <begin position="492"/>
        <end position="501"/>
    </location>
</feature>
<reference evidence="2 3" key="1">
    <citation type="submission" date="2015-04" db="EMBL/GenBank/DDBJ databases">
        <title>Lasius niger genome sequencing.</title>
        <authorList>
            <person name="Konorov E.A."/>
            <person name="Nikitin M.A."/>
            <person name="Kirill M.V."/>
            <person name="Chang P."/>
        </authorList>
    </citation>
    <scope>NUCLEOTIDE SEQUENCE [LARGE SCALE GENOMIC DNA]</scope>
    <source>
        <tissue evidence="2">Whole</tissue>
    </source>
</reference>
<dbReference type="InterPro" id="IPR037053">
    <property type="entry name" value="Phage_tail_collar_dom_sf"/>
</dbReference>
<sequence>MAWQIIKAYAYQQYSDDPDIMALFEAHNQTAQDYLKTFLSHCPAIYIDDFWDSGELTYIAWFLWGQRRWYSDYASSIDLEGAIDDLPIDYASAGGSIPTPRQKLLINDDTFRRIMTWNLYRGDGQQFTIPWLKKRIKRWMVGVNGYAPLFGDTNEISVHVSEKNGDLLTITRGCEGTEANGFITGDSASLNDTAARIRGASQYGHLGHFNPTAISQKSISGYAIGALLVDPSGLFFWQNLKDQNTTSPGSDSTWVKVDFQGILKSVQGGGYPIGASLIWNGVDNPSQGIWLEEDGSQYDTSKYPLLYSILKSNHLPNSSGRFIRCSNNKGGNFNPDNTPLNGTQGDAMRNITGSTNGIIYNETQQNQFYGAFYGDRQENEDGTWLLNAGLVGAAGPSGPQGPRGNDITPSDTAPPDPMIGDSWMNDTGEISLWDGKEWVDTTINLTGPQGMQGITGPEGKEGANFTGLGIAFDPPSNPPDGSQVKVILTPQIDGNSQNPVTGTLAAGAKGEKGNTGADGASLSKITLTETPIIPGQSATISLAQFDQNGNPMPSNGAPDKETADLTAAPQGSIYIDETNLPSALTTDEIADRIFNVGQVVFAINQYQAPLAGSWVKWTFGSTLDTKKYPSLAGILPRVNNQIVGLMYGTNNSFPRVANTGGWDSGSDEIRNISGNLWQILQNNYQEGNPPATGPELNGAFIRNSNAILWDTANIIYYGDKNPITGTGTQNILVNDVSLEAGATVPVGAVNTPNFFGVSMWVKADPGSNPMSAQTNRELKTVAGFIYDPQTYEISEFEHPIQEGVSLSKYFTTKNPSLSAAVNEIEIIKEGKWAIVPDLRCTLKNPALSYDTTKRWQTYKIDEPLPENFTLEPVPDFDARYQTILFDGEKWNITTNSQKQAQYKAKDNLTAYYALIPQSIGLRKPPTDAAVAWANGQIKMASSDNDPKAEEVASSFLISSPPRPEGPLSLSNPNWFVPA</sequence>